<protein>
    <submittedName>
        <fullName evidence="3">Uncharacterized protein</fullName>
    </submittedName>
</protein>
<feature type="chain" id="PRO_5012659300" evidence="2">
    <location>
        <begin position="28"/>
        <end position="120"/>
    </location>
</feature>
<accession>A0A1Q3D3U8</accession>
<dbReference type="AlphaFoldDB" id="A0A1Q3D3U8"/>
<sequence length="120" mass="12142">MHAFFLNSLHPILDMLAVLAWVEVVRILPAKTETEAPSGPPTAKPNPLPACAPITPPPATTDLETTAAPFAPPAAAAPFAPPPATIDLETPAANLKAPTTDLEEAAVADPEAPGAVGAVD</sequence>
<evidence type="ECO:0000256" key="2">
    <source>
        <dbReference type="SAM" id="SignalP"/>
    </source>
</evidence>
<dbReference type="EMBL" id="BDDD01004217">
    <property type="protein sequence ID" value="GAV87187.1"/>
    <property type="molecule type" value="Genomic_DNA"/>
</dbReference>
<reference evidence="4" key="1">
    <citation type="submission" date="2016-04" db="EMBL/GenBank/DDBJ databases">
        <title>Cephalotus genome sequencing.</title>
        <authorList>
            <person name="Fukushima K."/>
            <person name="Hasebe M."/>
            <person name="Fang X."/>
        </authorList>
    </citation>
    <scope>NUCLEOTIDE SEQUENCE [LARGE SCALE GENOMIC DNA]</scope>
    <source>
        <strain evidence="4">cv. St1</strain>
    </source>
</reference>
<feature type="region of interest" description="Disordered" evidence="1">
    <location>
        <begin position="31"/>
        <end position="65"/>
    </location>
</feature>
<gene>
    <name evidence="3" type="ORF">CFOL_v3_30613</name>
</gene>
<name>A0A1Q3D3U8_CEPFO</name>
<evidence type="ECO:0000313" key="4">
    <source>
        <dbReference type="Proteomes" id="UP000187406"/>
    </source>
</evidence>
<dbReference type="Proteomes" id="UP000187406">
    <property type="component" value="Unassembled WGS sequence"/>
</dbReference>
<comment type="caution">
    <text evidence="3">The sequence shown here is derived from an EMBL/GenBank/DDBJ whole genome shotgun (WGS) entry which is preliminary data.</text>
</comment>
<keyword evidence="4" id="KW-1185">Reference proteome</keyword>
<feature type="compositionally biased region" description="Pro residues" evidence="1">
    <location>
        <begin position="38"/>
        <end position="59"/>
    </location>
</feature>
<feature type="region of interest" description="Disordered" evidence="1">
    <location>
        <begin position="97"/>
        <end position="120"/>
    </location>
</feature>
<dbReference type="InParanoid" id="A0A1Q3D3U8"/>
<organism evidence="3 4">
    <name type="scientific">Cephalotus follicularis</name>
    <name type="common">Albany pitcher plant</name>
    <dbReference type="NCBI Taxonomy" id="3775"/>
    <lineage>
        <taxon>Eukaryota</taxon>
        <taxon>Viridiplantae</taxon>
        <taxon>Streptophyta</taxon>
        <taxon>Embryophyta</taxon>
        <taxon>Tracheophyta</taxon>
        <taxon>Spermatophyta</taxon>
        <taxon>Magnoliopsida</taxon>
        <taxon>eudicotyledons</taxon>
        <taxon>Gunneridae</taxon>
        <taxon>Pentapetalae</taxon>
        <taxon>rosids</taxon>
        <taxon>fabids</taxon>
        <taxon>Oxalidales</taxon>
        <taxon>Cephalotaceae</taxon>
        <taxon>Cephalotus</taxon>
    </lineage>
</organism>
<proteinExistence type="predicted"/>
<keyword evidence="2" id="KW-0732">Signal</keyword>
<feature type="signal peptide" evidence="2">
    <location>
        <begin position="1"/>
        <end position="27"/>
    </location>
</feature>
<evidence type="ECO:0000256" key="1">
    <source>
        <dbReference type="SAM" id="MobiDB-lite"/>
    </source>
</evidence>
<evidence type="ECO:0000313" key="3">
    <source>
        <dbReference type="EMBL" id="GAV87187.1"/>
    </source>
</evidence>